<organism evidence="4 5">
    <name type="scientific">Actinoplanes nipponensis</name>
    <dbReference type="NCBI Taxonomy" id="135950"/>
    <lineage>
        <taxon>Bacteria</taxon>
        <taxon>Bacillati</taxon>
        <taxon>Actinomycetota</taxon>
        <taxon>Actinomycetes</taxon>
        <taxon>Micromonosporales</taxon>
        <taxon>Micromonosporaceae</taxon>
        <taxon>Actinoplanes</taxon>
    </lineage>
</organism>
<dbReference type="PANTHER" id="PTHR43877">
    <property type="entry name" value="AMINOALKYLPHOSPHONATE N-ACETYLTRANSFERASE-RELATED-RELATED"/>
    <property type="match status" value="1"/>
</dbReference>
<evidence type="ECO:0000256" key="2">
    <source>
        <dbReference type="ARBA" id="ARBA00023315"/>
    </source>
</evidence>
<name>A0A919JPM3_9ACTN</name>
<proteinExistence type="predicted"/>
<keyword evidence="2" id="KW-0012">Acyltransferase</keyword>
<gene>
    <name evidence="4" type="ORF">Ani05nite_65590</name>
</gene>
<reference evidence="4" key="1">
    <citation type="submission" date="2021-01" db="EMBL/GenBank/DDBJ databases">
        <title>Whole genome shotgun sequence of Actinoplanes nipponensis NBRC 14063.</title>
        <authorList>
            <person name="Komaki H."/>
            <person name="Tamura T."/>
        </authorList>
    </citation>
    <scope>NUCLEOTIDE SEQUENCE</scope>
    <source>
        <strain evidence="4">NBRC 14063</strain>
    </source>
</reference>
<dbReference type="RefSeq" id="WP_203774808.1">
    <property type="nucleotide sequence ID" value="NZ_BAAAYJ010000040.1"/>
</dbReference>
<keyword evidence="1" id="KW-0808">Transferase</keyword>
<dbReference type="AlphaFoldDB" id="A0A919JPM3"/>
<dbReference type="PROSITE" id="PS51186">
    <property type="entry name" value="GNAT"/>
    <property type="match status" value="1"/>
</dbReference>
<dbReference type="Proteomes" id="UP000647172">
    <property type="component" value="Unassembled WGS sequence"/>
</dbReference>
<feature type="domain" description="N-acetyltransferase" evidence="3">
    <location>
        <begin position="3"/>
        <end position="140"/>
    </location>
</feature>
<evidence type="ECO:0000313" key="5">
    <source>
        <dbReference type="Proteomes" id="UP000647172"/>
    </source>
</evidence>
<keyword evidence="5" id="KW-1185">Reference proteome</keyword>
<dbReference type="Gene3D" id="3.40.630.30">
    <property type="match status" value="1"/>
</dbReference>
<dbReference type="SUPFAM" id="SSF55729">
    <property type="entry name" value="Acyl-CoA N-acyltransferases (Nat)"/>
    <property type="match status" value="1"/>
</dbReference>
<comment type="caution">
    <text evidence="4">The sequence shown here is derived from an EMBL/GenBank/DDBJ whole genome shotgun (WGS) entry which is preliminary data.</text>
</comment>
<dbReference type="InterPro" id="IPR050832">
    <property type="entry name" value="Bact_Acetyltransf"/>
</dbReference>
<dbReference type="GO" id="GO:0016747">
    <property type="term" value="F:acyltransferase activity, transferring groups other than amino-acyl groups"/>
    <property type="evidence" value="ECO:0007669"/>
    <property type="project" value="InterPro"/>
</dbReference>
<protein>
    <submittedName>
        <fullName evidence="4">N-acetyltransferase</fullName>
    </submittedName>
</protein>
<accession>A0A919JPM3</accession>
<sequence>MPIEVRALTPADAAYVRQALTAAFHGPLVAVHDELIDASALPGAIAQDGGEPVGLLTYRAVGGEWEVVTIAADRPGSGAGGALLDWVRVAATAAGGVRLWLVTTNDNVRALRFYQRRGYDLVAVHREAVTRARALKPGIPEVVDGIPVRHEVELELRL</sequence>
<evidence type="ECO:0000256" key="1">
    <source>
        <dbReference type="ARBA" id="ARBA00022679"/>
    </source>
</evidence>
<dbReference type="InterPro" id="IPR000182">
    <property type="entry name" value="GNAT_dom"/>
</dbReference>
<dbReference type="EMBL" id="BOMQ01000078">
    <property type="protein sequence ID" value="GIE53025.1"/>
    <property type="molecule type" value="Genomic_DNA"/>
</dbReference>
<dbReference type="Pfam" id="PF00583">
    <property type="entry name" value="Acetyltransf_1"/>
    <property type="match status" value="1"/>
</dbReference>
<evidence type="ECO:0000259" key="3">
    <source>
        <dbReference type="PROSITE" id="PS51186"/>
    </source>
</evidence>
<evidence type="ECO:0000313" key="4">
    <source>
        <dbReference type="EMBL" id="GIE53025.1"/>
    </source>
</evidence>
<dbReference type="InterPro" id="IPR016181">
    <property type="entry name" value="Acyl_CoA_acyltransferase"/>
</dbReference>